<evidence type="ECO:0000256" key="6">
    <source>
        <dbReference type="SAM" id="Coils"/>
    </source>
</evidence>
<evidence type="ECO:0000256" key="3">
    <source>
        <dbReference type="ARBA" id="ARBA00023125"/>
    </source>
</evidence>
<dbReference type="InterPro" id="IPR036638">
    <property type="entry name" value="HLH_DNA-bd_sf"/>
</dbReference>
<evidence type="ECO:0000313" key="10">
    <source>
        <dbReference type="Proteomes" id="UP001341281"/>
    </source>
</evidence>
<dbReference type="Gene3D" id="4.10.280.10">
    <property type="entry name" value="Helix-loop-helix DNA-binding domain"/>
    <property type="match status" value="1"/>
</dbReference>
<evidence type="ECO:0000256" key="7">
    <source>
        <dbReference type="SAM" id="MobiDB-lite"/>
    </source>
</evidence>
<dbReference type="InterPro" id="IPR057075">
    <property type="entry name" value="bHLH_IRO3"/>
</dbReference>
<dbReference type="AlphaFoldDB" id="A0AAQ3Q0Q3"/>
<keyword evidence="4" id="KW-0804">Transcription</keyword>
<dbReference type="EMBL" id="CP144746">
    <property type="protein sequence ID" value="WVZ57111.1"/>
    <property type="molecule type" value="Genomic_DNA"/>
</dbReference>
<feature type="region of interest" description="Disordered" evidence="7">
    <location>
        <begin position="267"/>
        <end position="288"/>
    </location>
</feature>
<reference evidence="9 10" key="1">
    <citation type="submission" date="2024-02" db="EMBL/GenBank/DDBJ databases">
        <title>High-quality chromosome-scale genome assembly of Pensacola bahiagrass (Paspalum notatum Flugge var. saurae).</title>
        <authorList>
            <person name="Vega J.M."/>
            <person name="Podio M."/>
            <person name="Orjuela J."/>
            <person name="Siena L.A."/>
            <person name="Pessino S.C."/>
            <person name="Combes M.C."/>
            <person name="Mariac C."/>
            <person name="Albertini E."/>
            <person name="Pupilli F."/>
            <person name="Ortiz J.P.A."/>
            <person name="Leblanc O."/>
        </authorList>
    </citation>
    <scope>NUCLEOTIDE SEQUENCE [LARGE SCALE GENOMIC DNA]</scope>
    <source>
        <strain evidence="9">R1</strain>
        <tissue evidence="9">Leaf</tissue>
    </source>
</reference>
<dbReference type="PANTHER" id="PTHR47075">
    <property type="entry name" value="TRANSCRIPTION FACTOR BHLH47"/>
    <property type="match status" value="1"/>
</dbReference>
<name>A0AAQ3Q0Q3_PASNO</name>
<dbReference type="CDD" id="cd11446">
    <property type="entry name" value="bHLH_AtILR3_like"/>
    <property type="match status" value="1"/>
</dbReference>
<gene>
    <name evidence="9" type="ORF">U9M48_007544</name>
</gene>
<proteinExistence type="inferred from homology"/>
<feature type="compositionally biased region" description="Low complexity" evidence="7">
    <location>
        <begin position="381"/>
        <end position="398"/>
    </location>
</feature>
<protein>
    <recommendedName>
        <fullName evidence="8">BHLH domain-containing protein</fullName>
    </recommendedName>
</protein>
<keyword evidence="6" id="KW-0175">Coiled coil</keyword>
<dbReference type="PANTHER" id="PTHR47075:SF9">
    <property type="entry name" value="TRANSCRIPTION FACTOR BHLH47"/>
    <property type="match status" value="1"/>
</dbReference>
<comment type="similarity">
    <text evidence="1">Belongs to the bHLH protein family.</text>
</comment>
<dbReference type="Proteomes" id="UP001341281">
    <property type="component" value="Chromosome 02"/>
</dbReference>
<evidence type="ECO:0000256" key="4">
    <source>
        <dbReference type="ARBA" id="ARBA00023163"/>
    </source>
</evidence>
<keyword evidence="10" id="KW-1185">Reference proteome</keyword>
<dbReference type="PROSITE" id="PS50888">
    <property type="entry name" value="BHLH"/>
    <property type="match status" value="1"/>
</dbReference>
<evidence type="ECO:0000256" key="1">
    <source>
        <dbReference type="ARBA" id="ARBA00005510"/>
    </source>
</evidence>
<feature type="domain" description="BHLH" evidence="8">
    <location>
        <begin position="36"/>
        <end position="86"/>
    </location>
</feature>
<sequence length="398" mass="43041">MVPSEGGSVATAVSTPAADKLLHGPISGKKCKKVTPRKVHKSEREKLKRDHLNDLFVDLGNMLEADRQNNGKACILTDTTRILRDLLVQVESLRKEHTSLQNESHYVAIERNELQDENGVLRKEISELQDELKMRASGHPAGHDNPPVPQPTSAVFSSQHAVQLPTIAGPIFPLQQPLAPSAMVEPSYAAPAAPPLELKLFPEVASIEVHGPSEGQEAPTHVARPQARYPTQTVSWPVVIERNELQDENGVLRKEISELQDELKMRVSGHPAGHDNPPVPQPTSAVFSSQHAMQLPTIAGAIFPLQQPLAPSAMVEPSYAAPPLELKLFPEVASVEGHGPAEGQEAPTHVARPQARYPTQSVSWPVGLLSSLPRMEDEQCSSSSTTGGSSKEASTGRD</sequence>
<dbReference type="GO" id="GO:0003677">
    <property type="term" value="F:DNA binding"/>
    <property type="evidence" value="ECO:0007669"/>
    <property type="project" value="UniProtKB-KW"/>
</dbReference>
<dbReference type="Pfam" id="PF23177">
    <property type="entry name" value="bHLH_IRO3"/>
    <property type="match status" value="1"/>
</dbReference>
<feature type="region of interest" description="Disordered" evidence="7">
    <location>
        <begin position="1"/>
        <end position="27"/>
    </location>
</feature>
<dbReference type="SUPFAM" id="SSF47459">
    <property type="entry name" value="HLH, helix-loop-helix DNA-binding domain"/>
    <property type="match status" value="1"/>
</dbReference>
<accession>A0AAQ3Q0Q3</accession>
<keyword evidence="2" id="KW-0805">Transcription regulation</keyword>
<feature type="region of interest" description="Disordered" evidence="7">
    <location>
        <begin position="337"/>
        <end position="398"/>
    </location>
</feature>
<evidence type="ECO:0000256" key="5">
    <source>
        <dbReference type="ARBA" id="ARBA00023242"/>
    </source>
</evidence>
<dbReference type="InterPro" id="IPR011598">
    <property type="entry name" value="bHLH_dom"/>
</dbReference>
<dbReference type="GO" id="GO:0046983">
    <property type="term" value="F:protein dimerization activity"/>
    <property type="evidence" value="ECO:0007669"/>
    <property type="project" value="InterPro"/>
</dbReference>
<evidence type="ECO:0000313" key="9">
    <source>
        <dbReference type="EMBL" id="WVZ57111.1"/>
    </source>
</evidence>
<evidence type="ECO:0000256" key="2">
    <source>
        <dbReference type="ARBA" id="ARBA00023015"/>
    </source>
</evidence>
<feature type="coiled-coil region" evidence="6">
    <location>
        <begin position="83"/>
        <end position="131"/>
    </location>
</feature>
<organism evidence="9 10">
    <name type="scientific">Paspalum notatum var. saurae</name>
    <dbReference type="NCBI Taxonomy" id="547442"/>
    <lineage>
        <taxon>Eukaryota</taxon>
        <taxon>Viridiplantae</taxon>
        <taxon>Streptophyta</taxon>
        <taxon>Embryophyta</taxon>
        <taxon>Tracheophyta</taxon>
        <taxon>Spermatophyta</taxon>
        <taxon>Magnoliopsida</taxon>
        <taxon>Liliopsida</taxon>
        <taxon>Poales</taxon>
        <taxon>Poaceae</taxon>
        <taxon>PACMAD clade</taxon>
        <taxon>Panicoideae</taxon>
        <taxon>Andropogonodae</taxon>
        <taxon>Paspaleae</taxon>
        <taxon>Paspalinae</taxon>
        <taxon>Paspalum</taxon>
    </lineage>
</organism>
<keyword evidence="5" id="KW-0539">Nucleus</keyword>
<evidence type="ECO:0000259" key="8">
    <source>
        <dbReference type="PROSITE" id="PS50888"/>
    </source>
</evidence>
<keyword evidence="3" id="KW-0238">DNA-binding</keyword>